<dbReference type="AlphaFoldDB" id="A0A928VYL8"/>
<gene>
    <name evidence="10" type="ORF">IQ235_17575</name>
</gene>
<accession>A0A928VYL8</accession>
<name>A0A928VYL8_9CYAN</name>
<dbReference type="Pfam" id="PF00535">
    <property type="entry name" value="Glycos_transf_2"/>
    <property type="match status" value="1"/>
</dbReference>
<evidence type="ECO:0000256" key="2">
    <source>
        <dbReference type="ARBA" id="ARBA00022676"/>
    </source>
</evidence>
<evidence type="ECO:0000256" key="1">
    <source>
        <dbReference type="ARBA" id="ARBA00022475"/>
    </source>
</evidence>
<feature type="compositionally biased region" description="Polar residues" evidence="8">
    <location>
        <begin position="1"/>
        <end position="18"/>
    </location>
</feature>
<keyword evidence="7" id="KW-0472">Membrane</keyword>
<keyword evidence="4" id="KW-0812">Transmembrane</keyword>
<organism evidence="10 11">
    <name type="scientific">Zarconia navalis LEGE 11467</name>
    <dbReference type="NCBI Taxonomy" id="1828826"/>
    <lineage>
        <taxon>Bacteria</taxon>
        <taxon>Bacillati</taxon>
        <taxon>Cyanobacteriota</taxon>
        <taxon>Cyanophyceae</taxon>
        <taxon>Oscillatoriophycideae</taxon>
        <taxon>Oscillatoriales</taxon>
        <taxon>Oscillatoriales incertae sedis</taxon>
        <taxon>Zarconia</taxon>
        <taxon>Zarconia navalis</taxon>
    </lineage>
</organism>
<dbReference type="Proteomes" id="UP000621799">
    <property type="component" value="Unassembled WGS sequence"/>
</dbReference>
<dbReference type="SUPFAM" id="SSF53448">
    <property type="entry name" value="Nucleotide-diphospho-sugar transferases"/>
    <property type="match status" value="1"/>
</dbReference>
<evidence type="ECO:0000256" key="7">
    <source>
        <dbReference type="ARBA" id="ARBA00023136"/>
    </source>
</evidence>
<comment type="caution">
    <text evidence="10">The sequence shown here is derived from an EMBL/GenBank/DDBJ whole genome shotgun (WGS) entry which is preliminary data.</text>
</comment>
<dbReference type="Gene3D" id="3.90.550.10">
    <property type="entry name" value="Spore Coat Polysaccharide Biosynthesis Protein SpsA, Chain A"/>
    <property type="match status" value="1"/>
</dbReference>
<dbReference type="EMBL" id="JADEXN010000387">
    <property type="protein sequence ID" value="MBE9042582.1"/>
    <property type="molecule type" value="Genomic_DNA"/>
</dbReference>
<evidence type="ECO:0000256" key="8">
    <source>
        <dbReference type="SAM" id="MobiDB-lite"/>
    </source>
</evidence>
<keyword evidence="3" id="KW-0808">Transferase</keyword>
<evidence type="ECO:0000313" key="11">
    <source>
        <dbReference type="Proteomes" id="UP000621799"/>
    </source>
</evidence>
<keyword evidence="11" id="KW-1185">Reference proteome</keyword>
<keyword evidence="6" id="KW-1133">Transmembrane helix</keyword>
<evidence type="ECO:0000259" key="9">
    <source>
        <dbReference type="Pfam" id="PF00535"/>
    </source>
</evidence>
<dbReference type="PANTHER" id="PTHR48090:SF3">
    <property type="entry name" value="UNDECAPRENYL-PHOSPHATE 4-DEOXY-4-FORMAMIDO-L-ARABINOSE TRANSFERASE"/>
    <property type="match status" value="1"/>
</dbReference>
<proteinExistence type="predicted"/>
<dbReference type="InterPro" id="IPR029044">
    <property type="entry name" value="Nucleotide-diphossugar_trans"/>
</dbReference>
<dbReference type="GO" id="GO:0005886">
    <property type="term" value="C:plasma membrane"/>
    <property type="evidence" value="ECO:0007669"/>
    <property type="project" value="TreeGrafter"/>
</dbReference>
<evidence type="ECO:0000313" key="10">
    <source>
        <dbReference type="EMBL" id="MBE9042582.1"/>
    </source>
</evidence>
<evidence type="ECO:0000256" key="6">
    <source>
        <dbReference type="ARBA" id="ARBA00022989"/>
    </source>
</evidence>
<evidence type="ECO:0000256" key="4">
    <source>
        <dbReference type="ARBA" id="ARBA00022692"/>
    </source>
</evidence>
<sequence length="103" mass="11575">MSTLNQDSQDLLNSSTVLEDSLNHSQEEESLDLSIVVPVYNEEESLPDLLERIVTSLKETGLRYEIICVDDGSTKDGSAKWLKDKALTHPNLKAVLLRRNYGQ</sequence>
<feature type="domain" description="Glycosyltransferase 2-like" evidence="9">
    <location>
        <begin position="34"/>
        <end position="102"/>
    </location>
</feature>
<reference evidence="10" key="1">
    <citation type="submission" date="2020-10" db="EMBL/GenBank/DDBJ databases">
        <authorList>
            <person name="Castelo-Branco R."/>
            <person name="Eusebio N."/>
            <person name="Adriana R."/>
            <person name="Vieira A."/>
            <person name="Brugerolle De Fraissinette N."/>
            <person name="Rezende De Castro R."/>
            <person name="Schneider M.P."/>
            <person name="Vasconcelos V."/>
            <person name="Leao P.N."/>
        </authorList>
    </citation>
    <scope>NUCLEOTIDE SEQUENCE</scope>
    <source>
        <strain evidence="10">LEGE 11467</strain>
    </source>
</reference>
<protein>
    <submittedName>
        <fullName evidence="10">Glycosyltransferase</fullName>
    </submittedName>
</protein>
<dbReference type="GO" id="GO:0016757">
    <property type="term" value="F:glycosyltransferase activity"/>
    <property type="evidence" value="ECO:0007669"/>
    <property type="project" value="UniProtKB-KW"/>
</dbReference>
<feature type="non-terminal residue" evidence="10">
    <location>
        <position position="103"/>
    </location>
</feature>
<dbReference type="GO" id="GO:0009103">
    <property type="term" value="P:lipopolysaccharide biosynthetic process"/>
    <property type="evidence" value="ECO:0007669"/>
    <property type="project" value="UniProtKB-KW"/>
</dbReference>
<dbReference type="InterPro" id="IPR001173">
    <property type="entry name" value="Glyco_trans_2-like"/>
</dbReference>
<keyword evidence="5" id="KW-0448">Lipopolysaccharide biosynthesis</keyword>
<feature type="region of interest" description="Disordered" evidence="8">
    <location>
        <begin position="1"/>
        <end position="30"/>
    </location>
</feature>
<keyword evidence="2" id="KW-0328">Glycosyltransferase</keyword>
<dbReference type="InterPro" id="IPR050256">
    <property type="entry name" value="Glycosyltransferase_2"/>
</dbReference>
<keyword evidence="1" id="KW-1003">Cell membrane</keyword>
<evidence type="ECO:0000256" key="5">
    <source>
        <dbReference type="ARBA" id="ARBA00022985"/>
    </source>
</evidence>
<dbReference type="PANTHER" id="PTHR48090">
    <property type="entry name" value="UNDECAPRENYL-PHOSPHATE 4-DEOXY-4-FORMAMIDO-L-ARABINOSE TRANSFERASE-RELATED"/>
    <property type="match status" value="1"/>
</dbReference>
<evidence type="ECO:0000256" key="3">
    <source>
        <dbReference type="ARBA" id="ARBA00022679"/>
    </source>
</evidence>